<comment type="pathway">
    <text evidence="2">Protein modification; protein sumoylation.</text>
</comment>
<keyword evidence="4" id="KW-0808">Transferase</keyword>
<dbReference type="GO" id="GO:0008270">
    <property type="term" value="F:zinc ion binding"/>
    <property type="evidence" value="ECO:0007669"/>
    <property type="project" value="UniProtKB-KW"/>
</dbReference>
<dbReference type="Gene3D" id="3.30.40.10">
    <property type="entry name" value="Zinc/RING finger domain, C3HC4 (zinc finger)"/>
    <property type="match status" value="1"/>
</dbReference>
<dbReference type="GO" id="GO:0030915">
    <property type="term" value="C:Smc5-Smc6 complex"/>
    <property type="evidence" value="ECO:0007669"/>
    <property type="project" value="InterPro"/>
</dbReference>
<proteinExistence type="inferred from homology"/>
<keyword evidence="7" id="KW-0833">Ubl conjugation pathway</keyword>
<organism evidence="13 14">
    <name type="scientific">Trichodelitschia bisporula</name>
    <dbReference type="NCBI Taxonomy" id="703511"/>
    <lineage>
        <taxon>Eukaryota</taxon>
        <taxon>Fungi</taxon>
        <taxon>Dikarya</taxon>
        <taxon>Ascomycota</taxon>
        <taxon>Pezizomycotina</taxon>
        <taxon>Dothideomycetes</taxon>
        <taxon>Dothideomycetes incertae sedis</taxon>
        <taxon>Phaeotrichales</taxon>
        <taxon>Phaeotrichaceae</taxon>
        <taxon>Trichodelitschia</taxon>
    </lineage>
</organism>
<keyword evidence="8" id="KW-0862">Zinc</keyword>
<accession>A0A6G1HRW4</accession>
<dbReference type="InterPro" id="IPR026846">
    <property type="entry name" value="Nse2(Mms21)"/>
</dbReference>
<evidence type="ECO:0000256" key="1">
    <source>
        <dbReference type="ARBA" id="ARBA00004123"/>
    </source>
</evidence>
<dbReference type="PANTHER" id="PTHR21330">
    <property type="entry name" value="E3 SUMO-PROTEIN LIGASE NSE2"/>
    <property type="match status" value="1"/>
</dbReference>
<dbReference type="AlphaFoldDB" id="A0A6G1HRW4"/>
<feature type="compositionally biased region" description="Acidic residues" evidence="11">
    <location>
        <begin position="328"/>
        <end position="341"/>
    </location>
</feature>
<evidence type="ECO:0000256" key="11">
    <source>
        <dbReference type="SAM" id="MobiDB-lite"/>
    </source>
</evidence>
<feature type="region of interest" description="Disordered" evidence="11">
    <location>
        <begin position="1"/>
        <end position="31"/>
    </location>
</feature>
<dbReference type="PROSITE" id="PS51044">
    <property type="entry name" value="ZF_SP_RING"/>
    <property type="match status" value="1"/>
</dbReference>
<feature type="region of interest" description="Disordered" evidence="11">
    <location>
        <begin position="297"/>
        <end position="341"/>
    </location>
</feature>
<dbReference type="OrthoDB" id="756301at2759"/>
<keyword evidence="5" id="KW-0479">Metal-binding</keyword>
<feature type="compositionally biased region" description="Polar residues" evidence="11">
    <location>
        <begin position="1"/>
        <end position="10"/>
    </location>
</feature>
<evidence type="ECO:0000256" key="10">
    <source>
        <dbReference type="PROSITE-ProRule" id="PRU00452"/>
    </source>
</evidence>
<evidence type="ECO:0000256" key="4">
    <source>
        <dbReference type="ARBA" id="ARBA00022679"/>
    </source>
</evidence>
<dbReference type="UniPathway" id="UPA00886"/>
<feature type="domain" description="SP-RING-type" evidence="12">
    <location>
        <begin position="207"/>
        <end position="300"/>
    </location>
</feature>
<evidence type="ECO:0000313" key="14">
    <source>
        <dbReference type="Proteomes" id="UP000799640"/>
    </source>
</evidence>
<dbReference type="CDD" id="cd16651">
    <property type="entry name" value="SPL-RING_NSE2"/>
    <property type="match status" value="1"/>
</dbReference>
<protein>
    <recommendedName>
        <fullName evidence="12">SP-RING-type domain-containing protein</fullName>
    </recommendedName>
</protein>
<dbReference type="GO" id="GO:0016925">
    <property type="term" value="P:protein sumoylation"/>
    <property type="evidence" value="ECO:0007669"/>
    <property type="project" value="UniProtKB-UniPathway"/>
</dbReference>
<dbReference type="GO" id="GO:0000724">
    <property type="term" value="P:double-strand break repair via homologous recombination"/>
    <property type="evidence" value="ECO:0007669"/>
    <property type="project" value="InterPro"/>
</dbReference>
<evidence type="ECO:0000256" key="2">
    <source>
        <dbReference type="ARBA" id="ARBA00004718"/>
    </source>
</evidence>
<keyword evidence="6 10" id="KW-0863">Zinc-finger</keyword>
<keyword evidence="9" id="KW-0539">Nucleus</keyword>
<feature type="region of interest" description="Disordered" evidence="11">
    <location>
        <begin position="176"/>
        <end position="206"/>
    </location>
</feature>
<dbReference type="PANTHER" id="PTHR21330:SF1">
    <property type="entry name" value="E3 SUMO-PROTEIN LIGASE NSE2"/>
    <property type="match status" value="1"/>
</dbReference>
<sequence length="341" mass="38463">MASRSRQSAVSLPAYQRPNHPLTPTALHEIDNLPRTHPTAALEKYIKEASLILAECAGEVNDTLREREERRERVQQSGKTADPRQDAGLEELREKVSTLTGSLDEQVRRLIDTEQHVADIQQTIREGDFARDAPSIVFQQELQARKDDYTALSQMRRYGQHPHYVGFKRTVHDAQHSDEVPLPPPSRWFGESGEPLPGMAGGEEEDSDDDIAIQKETISTKCPLTLCEFKDPITSEKCPHTFEKAAIFEMISSSRVTSTVGTRKGERAVECPVAGCRQTLTKSSLRADPITIRKIRRLQQSRKNEEDDDLDVSFSQNQSSRGRRVILDDDEDDEDEEKGEA</sequence>
<dbReference type="Proteomes" id="UP000799640">
    <property type="component" value="Unassembled WGS sequence"/>
</dbReference>
<dbReference type="GO" id="GO:0061665">
    <property type="term" value="F:SUMO ligase activity"/>
    <property type="evidence" value="ECO:0007669"/>
    <property type="project" value="TreeGrafter"/>
</dbReference>
<evidence type="ECO:0000256" key="3">
    <source>
        <dbReference type="ARBA" id="ARBA00008212"/>
    </source>
</evidence>
<comment type="similarity">
    <text evidence="3">Belongs to the NSE2 family.</text>
</comment>
<evidence type="ECO:0000259" key="12">
    <source>
        <dbReference type="PROSITE" id="PS51044"/>
    </source>
</evidence>
<evidence type="ECO:0000256" key="7">
    <source>
        <dbReference type="ARBA" id="ARBA00022786"/>
    </source>
</evidence>
<evidence type="ECO:0000256" key="5">
    <source>
        <dbReference type="ARBA" id="ARBA00022723"/>
    </source>
</evidence>
<dbReference type="InterPro" id="IPR013083">
    <property type="entry name" value="Znf_RING/FYVE/PHD"/>
</dbReference>
<evidence type="ECO:0000256" key="9">
    <source>
        <dbReference type="ARBA" id="ARBA00023242"/>
    </source>
</evidence>
<dbReference type="SUPFAM" id="SSF57850">
    <property type="entry name" value="RING/U-box"/>
    <property type="match status" value="1"/>
</dbReference>
<dbReference type="GO" id="GO:0005634">
    <property type="term" value="C:nucleus"/>
    <property type="evidence" value="ECO:0007669"/>
    <property type="project" value="UniProtKB-SubCell"/>
</dbReference>
<name>A0A6G1HRW4_9PEZI</name>
<evidence type="ECO:0000256" key="6">
    <source>
        <dbReference type="ARBA" id="ARBA00022771"/>
    </source>
</evidence>
<reference evidence="13" key="1">
    <citation type="journal article" date="2020" name="Stud. Mycol.">
        <title>101 Dothideomycetes genomes: a test case for predicting lifestyles and emergence of pathogens.</title>
        <authorList>
            <person name="Haridas S."/>
            <person name="Albert R."/>
            <person name="Binder M."/>
            <person name="Bloem J."/>
            <person name="Labutti K."/>
            <person name="Salamov A."/>
            <person name="Andreopoulos B."/>
            <person name="Baker S."/>
            <person name="Barry K."/>
            <person name="Bills G."/>
            <person name="Bluhm B."/>
            <person name="Cannon C."/>
            <person name="Castanera R."/>
            <person name="Culley D."/>
            <person name="Daum C."/>
            <person name="Ezra D."/>
            <person name="Gonzalez J."/>
            <person name="Henrissat B."/>
            <person name="Kuo A."/>
            <person name="Liang C."/>
            <person name="Lipzen A."/>
            <person name="Lutzoni F."/>
            <person name="Magnuson J."/>
            <person name="Mondo S."/>
            <person name="Nolan M."/>
            <person name="Ohm R."/>
            <person name="Pangilinan J."/>
            <person name="Park H.-J."/>
            <person name="Ramirez L."/>
            <person name="Alfaro M."/>
            <person name="Sun H."/>
            <person name="Tritt A."/>
            <person name="Yoshinaga Y."/>
            <person name="Zwiers L.-H."/>
            <person name="Turgeon B."/>
            <person name="Goodwin S."/>
            <person name="Spatafora J."/>
            <person name="Crous P."/>
            <person name="Grigoriev I."/>
        </authorList>
    </citation>
    <scope>NUCLEOTIDE SEQUENCE</scope>
    <source>
        <strain evidence="13">CBS 262.69</strain>
    </source>
</reference>
<keyword evidence="14" id="KW-1185">Reference proteome</keyword>
<evidence type="ECO:0000256" key="8">
    <source>
        <dbReference type="ARBA" id="ARBA00022833"/>
    </source>
</evidence>
<feature type="compositionally biased region" description="Basic and acidic residues" evidence="11">
    <location>
        <begin position="64"/>
        <end position="74"/>
    </location>
</feature>
<dbReference type="EMBL" id="ML996699">
    <property type="protein sequence ID" value="KAF2398742.1"/>
    <property type="molecule type" value="Genomic_DNA"/>
</dbReference>
<dbReference type="InterPro" id="IPR004181">
    <property type="entry name" value="Znf_MIZ"/>
</dbReference>
<feature type="region of interest" description="Disordered" evidence="11">
    <location>
        <begin position="64"/>
        <end position="87"/>
    </location>
</feature>
<evidence type="ECO:0000313" key="13">
    <source>
        <dbReference type="EMBL" id="KAF2398742.1"/>
    </source>
</evidence>
<comment type="subcellular location">
    <subcellularLocation>
        <location evidence="1">Nucleus</location>
    </subcellularLocation>
</comment>
<gene>
    <name evidence="13" type="ORF">EJ06DRAFT_90350</name>
</gene>
<dbReference type="Pfam" id="PF11789">
    <property type="entry name" value="zf-Nse"/>
    <property type="match status" value="1"/>
</dbReference>